<dbReference type="KEGG" id="blq:L21SP5_00823"/>
<dbReference type="Pfam" id="PF18962">
    <property type="entry name" value="Por_Secre_tail"/>
    <property type="match status" value="1"/>
</dbReference>
<evidence type="ECO:0000313" key="4">
    <source>
        <dbReference type="Proteomes" id="UP000064893"/>
    </source>
</evidence>
<keyword evidence="4" id="KW-1185">Reference proteome</keyword>
<dbReference type="Gene3D" id="2.60.40.10">
    <property type="entry name" value="Immunoglobulins"/>
    <property type="match status" value="1"/>
</dbReference>
<feature type="domain" description="Secretion system C-terminal sorting" evidence="2">
    <location>
        <begin position="1173"/>
        <end position="1239"/>
    </location>
</feature>
<dbReference type="InterPro" id="IPR026444">
    <property type="entry name" value="Secre_tail"/>
</dbReference>
<dbReference type="EMBL" id="CP013118">
    <property type="protein sequence ID" value="ALO14494.1"/>
    <property type="molecule type" value="Genomic_DNA"/>
</dbReference>
<dbReference type="STRING" id="1307839.L21SP5_00823"/>
<reference evidence="3 4" key="1">
    <citation type="submission" date="2015-11" db="EMBL/GenBank/DDBJ databases">
        <title>Description and complete genome sequence of a novel strain predominating in hypersaline microbial mats and representing a new family of the Bacteriodetes phylum.</title>
        <authorList>
            <person name="Spring S."/>
            <person name="Bunk B."/>
            <person name="Sproer C."/>
            <person name="Klenk H.-P."/>
        </authorList>
    </citation>
    <scope>NUCLEOTIDE SEQUENCE [LARGE SCALE GENOMIC DNA]</scope>
    <source>
        <strain evidence="3 4">L21-Spi-D4</strain>
    </source>
</reference>
<dbReference type="Proteomes" id="UP000064893">
    <property type="component" value="Chromosome"/>
</dbReference>
<gene>
    <name evidence="3" type="ORF">L21SP5_00823</name>
</gene>
<keyword evidence="1" id="KW-0732">Signal</keyword>
<evidence type="ECO:0000259" key="2">
    <source>
        <dbReference type="Pfam" id="PF18962"/>
    </source>
</evidence>
<dbReference type="RefSeq" id="WP_057952035.1">
    <property type="nucleotide sequence ID" value="NZ_CP013118.1"/>
</dbReference>
<dbReference type="Pfam" id="PF13620">
    <property type="entry name" value="CarboxypepD_reg"/>
    <property type="match status" value="3"/>
</dbReference>
<dbReference type="SUPFAM" id="SSF49464">
    <property type="entry name" value="Carboxypeptidase regulatory domain-like"/>
    <property type="match status" value="8"/>
</dbReference>
<dbReference type="PATRIC" id="fig|1307839.3.peg.869"/>
<feature type="chain" id="PRO_5006599376" description="Secretion system C-terminal sorting domain-containing protein" evidence="1">
    <location>
        <begin position="22"/>
        <end position="1241"/>
    </location>
</feature>
<proteinExistence type="predicted"/>
<dbReference type="NCBIfam" id="TIGR04183">
    <property type="entry name" value="Por_Secre_tail"/>
    <property type="match status" value="1"/>
</dbReference>
<dbReference type="Gene3D" id="2.60.120.200">
    <property type="match status" value="1"/>
</dbReference>
<dbReference type="AlphaFoldDB" id="A0A0S2HWU5"/>
<organism evidence="3 4">
    <name type="scientific">Salinivirga cyanobacteriivorans</name>
    <dbReference type="NCBI Taxonomy" id="1307839"/>
    <lineage>
        <taxon>Bacteria</taxon>
        <taxon>Pseudomonadati</taxon>
        <taxon>Bacteroidota</taxon>
        <taxon>Bacteroidia</taxon>
        <taxon>Bacteroidales</taxon>
        <taxon>Salinivirgaceae</taxon>
        <taxon>Salinivirga</taxon>
    </lineage>
</organism>
<dbReference type="PROSITE" id="PS51257">
    <property type="entry name" value="PROKAR_LIPOPROTEIN"/>
    <property type="match status" value="1"/>
</dbReference>
<sequence precursor="true">MRIKTLLSTVILLFGCLTLQAQNAELSFDSQDSKTSEIQESPTSRASKITFIDEDFEGGSLPTGWSVQNGGSSWVISSDNSNAYWTIPAHTTYASILDVYEPGFDDRDNPDTYIATPSIDFTGISSARLSFDCFYEAEFAGHWRVKLSTDGGTSWSEIRYLEDTADVWQSELIDISSYINNEPDVKIAFHFSDTSDNNSTSQPTAGFAIDDVQVFEPSNNDLGIESIEPTFAVEGSSVTPTIALYNYGTEAESTWSVTLTDGVSYNETVSDLATINSDMEYIASFPDWSPTEGTYTLEAIVTLTGDSDATNDTLRTTANVVQPFSPNALAGNGQSGNYYEITLSDGSLTSVGSMPTSPINMGEEYAADTTIYRINYIAELYSVNPLNGNTTLLTTLSGLSGGIPVGIAYDWDNDLMYIASTDGSSTNYLYTIDLDTYALTLIGSDNASISGMDFANDGNLYATDLSDNLVQISTTDGSVTTIGPIGHNASIYHDLSFDRTNNLLLTIDQTPNGTKYGYYDLSTGAFTEIASLGGTWDDITFTHYDKPSAITFSVTDGSNPLAGATVSIFGKELTTDESGEATTNLLDGDYNYTVDLAGYDQATGSVNVSGSNQTVDVVLNETTYTVTFTVTVGTDPLQGAAIAIDGYSDIVTNASGQATIDLPNDNYDYTVTLPGYDDYTGSFTVADGPETVDVAMTETLYTVTFTVTDGSNPLENATISIPGYSDLTTNASGVATIDLTQGTYDYTVSLAGYNDVIGSFNISSSNVDVDVTMGETTYSATFFVNDGTDPLEGATVTVDGYPDLTTNASGNATIDLPNGSYDYTVSLVGYDTVTESFTVADGPESIDVAMSETTYTATFSVTDGSNPLQGATVSIDGESDITTDASGIATIELTNGTYDYTVSLANYDTVTGSFTIADATETVDVVMTLSIYTATFTVTDGANPLQGATVSITGESDLTTDASGIATIDLPNGTYDYSVSLDGYDTVTGSFTVADGPESIEVTMSETTYTATFSVTDGSNPLQGATVSIHGESDITTDASGIATIDLPNGTYDYSVSLANYDTVTGSFTVADATETVDVVMAQSIYTATFTITDGSDPLEGATISIDGQSDITTNASGAATIDLPNGTYDYTVYLSGYNDSIGNFTIADANLTIDIILDDVGIYDINANGFLVYPNPTRGIFYIKTSKLQTITVLNAIGKVITSKKVNGKETMDLTGRSPGIYLLRLKSGDKVITQRIILQ</sequence>
<protein>
    <recommendedName>
        <fullName evidence="2">Secretion system C-terminal sorting domain-containing protein</fullName>
    </recommendedName>
</protein>
<accession>A0A0S2HWU5</accession>
<name>A0A0S2HWU5_9BACT</name>
<evidence type="ECO:0000313" key="3">
    <source>
        <dbReference type="EMBL" id="ALO14494.1"/>
    </source>
</evidence>
<dbReference type="OrthoDB" id="2985529at2"/>
<evidence type="ECO:0000256" key="1">
    <source>
        <dbReference type="SAM" id="SignalP"/>
    </source>
</evidence>
<dbReference type="Gene3D" id="2.60.40.1120">
    <property type="entry name" value="Carboxypeptidase-like, regulatory domain"/>
    <property type="match status" value="8"/>
</dbReference>
<dbReference type="InterPro" id="IPR008969">
    <property type="entry name" value="CarboxyPept-like_regulatory"/>
</dbReference>
<feature type="signal peptide" evidence="1">
    <location>
        <begin position="1"/>
        <end position="21"/>
    </location>
</feature>
<dbReference type="SUPFAM" id="SSF63825">
    <property type="entry name" value="YWTD domain"/>
    <property type="match status" value="1"/>
</dbReference>
<dbReference type="InterPro" id="IPR013783">
    <property type="entry name" value="Ig-like_fold"/>
</dbReference>